<dbReference type="Pfam" id="PF24092">
    <property type="entry name" value="DUF7373_C"/>
    <property type="match status" value="1"/>
</dbReference>
<dbReference type="EMBL" id="CP128986">
    <property type="protein sequence ID" value="WOC13967.1"/>
    <property type="molecule type" value="Genomic_DNA"/>
</dbReference>
<sequence>MSTVLFAGCAVDGTATRRAIEYQTGHYSTSPTDTPLAVPERLAGMRLGEFIPFRGEIDQVFTERVSGTSPKSSPKNLSGFIPGAETVRANRAFRFGYTTSGTGEQNGKSVGVYAGVLRYSDAAAAAAAVSSMARRVAAEWRATLTAAGQKNRPRVAPLSGLGADNTVVSVEWIEPGTTRSLALVPHGSDVLVAVFNGMSASRTEALQKSTFTKLAEASDAGSGISVDQKQPNLDLYALAVANTSTDERYLYDGTVAGPRTQAQLADDSRVDYESLRAAGVDAVANRATVLYRAASSKQAAALRDHHSVAVSASGRSPVASPQDLPDIRCYRVADSRAVECLLAFDRYFARAIGKDLADAQQRISAQVVLLQKA</sequence>
<feature type="domain" description="DUF7373" evidence="2">
    <location>
        <begin position="251"/>
        <end position="372"/>
    </location>
</feature>
<dbReference type="Pfam" id="PF24088">
    <property type="entry name" value="DUF7373"/>
    <property type="match status" value="1"/>
</dbReference>
<feature type="domain" description="DUF7373" evidence="1">
    <location>
        <begin position="41"/>
        <end position="204"/>
    </location>
</feature>
<organism evidence="3">
    <name type="scientific">Gordonia sp. MP11Mi</name>
    <dbReference type="NCBI Taxonomy" id="3022769"/>
    <lineage>
        <taxon>Bacteria</taxon>
        <taxon>Bacillati</taxon>
        <taxon>Actinomycetota</taxon>
        <taxon>Actinomycetes</taxon>
        <taxon>Mycobacteriales</taxon>
        <taxon>Gordoniaceae</taxon>
        <taxon>Gordonia</taxon>
    </lineage>
</organism>
<protein>
    <submittedName>
        <fullName evidence="3">Uncharacterized protein</fullName>
    </submittedName>
</protein>
<name>A0AA97CYI3_9ACTN</name>
<evidence type="ECO:0000313" key="3">
    <source>
        <dbReference type="EMBL" id="WOC13967.1"/>
    </source>
</evidence>
<evidence type="ECO:0000259" key="2">
    <source>
        <dbReference type="Pfam" id="PF24092"/>
    </source>
</evidence>
<dbReference type="AlphaFoldDB" id="A0AA97CYI3"/>
<evidence type="ECO:0000259" key="1">
    <source>
        <dbReference type="Pfam" id="PF24088"/>
    </source>
</evidence>
<dbReference type="InterPro" id="IPR055797">
    <property type="entry name" value="DUF7373"/>
</dbReference>
<accession>A0AA97CYI3</accession>
<reference evidence="3" key="1">
    <citation type="submission" date="2023-06" db="EMBL/GenBank/DDBJ databases">
        <title>Gordonia sp. nov. and Pseudochrobactrum sp. nov., two species isolated from the burying beetle Nicrophorus vespilloides.</title>
        <authorList>
            <person name="Poehlein A."/>
            <person name="Guzman J."/>
            <person name="Daniel R."/>
            <person name="Vilcinskas A."/>
        </authorList>
    </citation>
    <scope>NUCLEOTIDE SEQUENCE</scope>
    <source>
        <strain evidence="3">MP11Mi</strain>
    </source>
</reference>
<gene>
    <name evidence="3" type="ORF">MP11Mi_30790</name>
</gene>
<dbReference type="InterPro" id="IPR056463">
    <property type="entry name" value="DUF7373_C"/>
</dbReference>
<proteinExistence type="predicted"/>